<dbReference type="GO" id="GO:0004096">
    <property type="term" value="F:catalase activity"/>
    <property type="evidence" value="ECO:0007669"/>
    <property type="project" value="InterPro"/>
</dbReference>
<dbReference type="AlphaFoldDB" id="A0A7R9L0Q4"/>
<keyword evidence="3" id="KW-0349">Heme</keyword>
<dbReference type="GO" id="GO:0020037">
    <property type="term" value="F:heme binding"/>
    <property type="evidence" value="ECO:0007669"/>
    <property type="project" value="InterPro"/>
</dbReference>
<dbReference type="SUPFAM" id="SSF56634">
    <property type="entry name" value="Heme-dependent catalase-like"/>
    <property type="match status" value="1"/>
</dbReference>
<dbReference type="EMBL" id="OC866352">
    <property type="protein sequence ID" value="CAD7632911.1"/>
    <property type="molecule type" value="Genomic_DNA"/>
</dbReference>
<dbReference type="PANTHER" id="PTHR11465:SF9">
    <property type="entry name" value="CATALASE"/>
    <property type="match status" value="1"/>
</dbReference>
<dbReference type="InterPro" id="IPR010582">
    <property type="entry name" value="Catalase_immune_responsive"/>
</dbReference>
<evidence type="ECO:0000256" key="5">
    <source>
        <dbReference type="ARBA" id="ARBA00023002"/>
    </source>
</evidence>
<organism evidence="8">
    <name type="scientific">Medioppia subpectinata</name>
    <dbReference type="NCBI Taxonomy" id="1979941"/>
    <lineage>
        <taxon>Eukaryota</taxon>
        <taxon>Metazoa</taxon>
        <taxon>Ecdysozoa</taxon>
        <taxon>Arthropoda</taxon>
        <taxon>Chelicerata</taxon>
        <taxon>Arachnida</taxon>
        <taxon>Acari</taxon>
        <taxon>Acariformes</taxon>
        <taxon>Sarcoptiformes</taxon>
        <taxon>Oribatida</taxon>
        <taxon>Brachypylina</taxon>
        <taxon>Oppioidea</taxon>
        <taxon>Oppiidae</taxon>
        <taxon>Medioppia</taxon>
    </lineage>
</organism>
<keyword evidence="6" id="KW-0408">Iron</keyword>
<evidence type="ECO:0000256" key="2">
    <source>
        <dbReference type="ARBA" id="ARBA00022559"/>
    </source>
</evidence>
<feature type="domain" description="Catalase immune-responsive" evidence="7">
    <location>
        <begin position="12"/>
        <end position="72"/>
    </location>
</feature>
<reference evidence="8" key="1">
    <citation type="submission" date="2020-11" db="EMBL/GenBank/DDBJ databases">
        <authorList>
            <person name="Tran Van P."/>
        </authorList>
    </citation>
    <scope>NUCLEOTIDE SEQUENCE</scope>
</reference>
<dbReference type="GO" id="GO:0005777">
    <property type="term" value="C:peroxisome"/>
    <property type="evidence" value="ECO:0007669"/>
    <property type="project" value="TreeGrafter"/>
</dbReference>
<dbReference type="InterPro" id="IPR020835">
    <property type="entry name" value="Catalase_sf"/>
</dbReference>
<keyword evidence="4" id="KW-0479">Metal-binding</keyword>
<proteinExistence type="inferred from homology"/>
<keyword evidence="9" id="KW-1185">Reference proteome</keyword>
<dbReference type="Gene3D" id="2.40.180.10">
    <property type="entry name" value="Catalase core domain"/>
    <property type="match status" value="1"/>
</dbReference>
<keyword evidence="5" id="KW-0560">Oxidoreductase</keyword>
<evidence type="ECO:0000256" key="6">
    <source>
        <dbReference type="ARBA" id="ARBA00023004"/>
    </source>
</evidence>
<keyword evidence="2" id="KW-0575">Peroxidase</keyword>
<dbReference type="Proteomes" id="UP000759131">
    <property type="component" value="Unassembled WGS sequence"/>
</dbReference>
<feature type="non-terminal residue" evidence="8">
    <location>
        <position position="82"/>
    </location>
</feature>
<accession>A0A7R9L0Q4</accession>
<dbReference type="PANTHER" id="PTHR11465">
    <property type="entry name" value="CATALASE"/>
    <property type="match status" value="1"/>
</dbReference>
<evidence type="ECO:0000313" key="8">
    <source>
        <dbReference type="EMBL" id="CAD7632911.1"/>
    </source>
</evidence>
<evidence type="ECO:0000256" key="4">
    <source>
        <dbReference type="ARBA" id="ARBA00022723"/>
    </source>
</evidence>
<dbReference type="InterPro" id="IPR018028">
    <property type="entry name" value="Catalase"/>
</dbReference>
<evidence type="ECO:0000256" key="3">
    <source>
        <dbReference type="ARBA" id="ARBA00022617"/>
    </source>
</evidence>
<dbReference type="EMBL" id="CAJPIZ010011777">
    <property type="protein sequence ID" value="CAG2113341.1"/>
    <property type="molecule type" value="Genomic_DNA"/>
</dbReference>
<evidence type="ECO:0000259" key="7">
    <source>
        <dbReference type="Pfam" id="PF06628"/>
    </source>
</evidence>
<evidence type="ECO:0000256" key="1">
    <source>
        <dbReference type="ARBA" id="ARBA00005329"/>
    </source>
</evidence>
<dbReference type="OrthoDB" id="6880011at2759"/>
<sequence>NVSGDVDRHDSSNDDNFDQVTDFWNKVLTADERERLANNIGGHLVAAQPFIQERAIANFEKVHPDFGSRVRLAIKKVKSANL</sequence>
<dbReference type="GO" id="GO:0046872">
    <property type="term" value="F:metal ion binding"/>
    <property type="evidence" value="ECO:0007669"/>
    <property type="project" value="UniProtKB-KW"/>
</dbReference>
<dbReference type="GO" id="GO:0042744">
    <property type="term" value="P:hydrogen peroxide catabolic process"/>
    <property type="evidence" value="ECO:0007669"/>
    <property type="project" value="TreeGrafter"/>
</dbReference>
<name>A0A7R9L0Q4_9ACAR</name>
<dbReference type="GO" id="GO:0042542">
    <property type="term" value="P:response to hydrogen peroxide"/>
    <property type="evidence" value="ECO:0007669"/>
    <property type="project" value="TreeGrafter"/>
</dbReference>
<comment type="similarity">
    <text evidence="1">Belongs to the catalase family.</text>
</comment>
<dbReference type="Pfam" id="PF06628">
    <property type="entry name" value="Catalase-rel"/>
    <property type="match status" value="1"/>
</dbReference>
<dbReference type="GO" id="GO:0005739">
    <property type="term" value="C:mitochondrion"/>
    <property type="evidence" value="ECO:0007669"/>
    <property type="project" value="TreeGrafter"/>
</dbReference>
<gene>
    <name evidence="8" type="ORF">OSB1V03_LOCUS13311</name>
</gene>
<protein>
    <recommendedName>
        <fullName evidence="7">Catalase immune-responsive domain-containing protein</fullName>
    </recommendedName>
</protein>
<evidence type="ECO:0000313" key="9">
    <source>
        <dbReference type="Proteomes" id="UP000759131"/>
    </source>
</evidence>